<gene>
    <name evidence="1" type="ORF">Q8A70_13850</name>
</gene>
<dbReference type="Proteomes" id="UP001230156">
    <property type="component" value="Unassembled WGS sequence"/>
</dbReference>
<name>A0ABU0YM12_9PROT</name>
<reference evidence="2" key="1">
    <citation type="submission" date="2023-08" db="EMBL/GenBank/DDBJ databases">
        <title>Rhodospirillaceae gen. nov., a novel taxon isolated from the Yangtze River Yuezi River estuary sludge.</title>
        <authorList>
            <person name="Ruan L."/>
        </authorList>
    </citation>
    <scope>NUCLEOTIDE SEQUENCE [LARGE SCALE GENOMIC DNA]</scope>
    <source>
        <strain evidence="2">R-7</strain>
    </source>
</reference>
<protein>
    <submittedName>
        <fullName evidence="1">Uncharacterized protein</fullName>
    </submittedName>
</protein>
<dbReference type="EMBL" id="JAUYVI010000004">
    <property type="protein sequence ID" value="MDQ7248763.1"/>
    <property type="molecule type" value="Genomic_DNA"/>
</dbReference>
<dbReference type="SUPFAM" id="SSF52540">
    <property type="entry name" value="P-loop containing nucleoside triphosphate hydrolases"/>
    <property type="match status" value="1"/>
</dbReference>
<dbReference type="InterPro" id="IPR027417">
    <property type="entry name" value="P-loop_NTPase"/>
</dbReference>
<proteinExistence type="predicted"/>
<dbReference type="PANTHER" id="PTHR32309:SF13">
    <property type="entry name" value="FERRIC ENTEROBACTIN TRANSPORT PROTEIN FEPE"/>
    <property type="match status" value="1"/>
</dbReference>
<dbReference type="RefSeq" id="WP_379956246.1">
    <property type="nucleotide sequence ID" value="NZ_JAUYVI010000004.1"/>
</dbReference>
<dbReference type="PANTHER" id="PTHR32309">
    <property type="entry name" value="TYROSINE-PROTEIN KINASE"/>
    <property type="match status" value="1"/>
</dbReference>
<evidence type="ECO:0000313" key="1">
    <source>
        <dbReference type="EMBL" id="MDQ7248763.1"/>
    </source>
</evidence>
<accession>A0ABU0YM12</accession>
<evidence type="ECO:0000313" key="2">
    <source>
        <dbReference type="Proteomes" id="UP001230156"/>
    </source>
</evidence>
<sequence length="254" mass="27294">MSDETHLPATQGRDANQVMASASGQLPQFRERHTIIEKRQVDRSALSDIGRHLLSVTAAVNAYAIEKGSLILAIYGSQAGEGASIAARELAVSVCRSPTNTVLLVDGNAGPSDQAKHFGLSYAETLWSAARGAPIRTVRLTIPRGGAFDLASLPIDSANDPSEVDLRLLPSLFSRLRNVFNIIIIDCPPVMTGASYVSASGLADSCLLVVEAGRTRIPVVKRAMEEIEAAGGKLQGVVLNRRKHYIPSWIYRHL</sequence>
<organism evidence="1 2">
    <name type="scientific">Dongia sedimenti</name>
    <dbReference type="NCBI Taxonomy" id="3064282"/>
    <lineage>
        <taxon>Bacteria</taxon>
        <taxon>Pseudomonadati</taxon>
        <taxon>Pseudomonadota</taxon>
        <taxon>Alphaproteobacteria</taxon>
        <taxon>Rhodospirillales</taxon>
        <taxon>Dongiaceae</taxon>
        <taxon>Dongia</taxon>
    </lineage>
</organism>
<comment type="caution">
    <text evidence="1">The sequence shown here is derived from an EMBL/GenBank/DDBJ whole genome shotgun (WGS) entry which is preliminary data.</text>
</comment>
<dbReference type="Gene3D" id="3.40.50.300">
    <property type="entry name" value="P-loop containing nucleotide triphosphate hydrolases"/>
    <property type="match status" value="1"/>
</dbReference>
<keyword evidence="2" id="KW-1185">Reference proteome</keyword>
<dbReference type="InterPro" id="IPR050445">
    <property type="entry name" value="Bact_polysacc_biosynth/exp"/>
</dbReference>